<dbReference type="Pfam" id="PF20866">
    <property type="entry name" value="MdcG_N"/>
    <property type="match status" value="1"/>
</dbReference>
<feature type="domain" description="Phosphoribosyl-dephospho-CoA transferase MdcG N-terminal" evidence="4">
    <location>
        <begin position="5"/>
        <end position="77"/>
    </location>
</feature>
<evidence type="ECO:0000313" key="5">
    <source>
        <dbReference type="EMBL" id="UOR13575.1"/>
    </source>
</evidence>
<dbReference type="EMBL" id="CP095075">
    <property type="protein sequence ID" value="UOR13575.1"/>
    <property type="molecule type" value="Genomic_DNA"/>
</dbReference>
<dbReference type="InterPro" id="IPR017557">
    <property type="entry name" value="Holo-ACP_synthase"/>
</dbReference>
<feature type="domain" description="Phosphoribosyl-dephospho-CoA transferase MdcG C-terminal" evidence="3">
    <location>
        <begin position="91"/>
        <end position="204"/>
    </location>
</feature>
<evidence type="ECO:0000256" key="2">
    <source>
        <dbReference type="ARBA" id="ARBA00022695"/>
    </source>
</evidence>
<evidence type="ECO:0000256" key="1">
    <source>
        <dbReference type="ARBA" id="ARBA00022679"/>
    </source>
</evidence>
<keyword evidence="6" id="KW-1185">Reference proteome</keyword>
<dbReference type="Proteomes" id="UP000830326">
    <property type="component" value="Chromosome"/>
</dbReference>
<dbReference type="NCBIfam" id="NF002332">
    <property type="entry name" value="PRK01293.1"/>
    <property type="match status" value="1"/>
</dbReference>
<name>A0ABY4HI65_9BACI</name>
<dbReference type="NCBIfam" id="TIGR03135">
    <property type="entry name" value="malonate_mdcG"/>
    <property type="match status" value="1"/>
</dbReference>
<keyword evidence="1" id="KW-0808">Transferase</keyword>
<keyword evidence="2" id="KW-0548">Nucleotidyltransferase</keyword>
<dbReference type="InterPro" id="IPR048903">
    <property type="entry name" value="MdcG_N"/>
</dbReference>
<reference evidence="5" key="1">
    <citation type="submission" date="2022-04" db="EMBL/GenBank/DDBJ databases">
        <title>Halobacillus sp. isolated from saltern.</title>
        <authorList>
            <person name="Won M."/>
            <person name="Lee C.-M."/>
            <person name="Woen H.-Y."/>
            <person name="Kwon S.-W."/>
        </authorList>
    </citation>
    <scope>NUCLEOTIDE SEQUENCE</scope>
    <source>
        <strain evidence="5">SSHM10-5</strain>
    </source>
</reference>
<dbReference type="InterPro" id="IPR049180">
    <property type="entry name" value="MdcG_C"/>
</dbReference>
<protein>
    <submittedName>
        <fullName evidence="5">Malonate decarboxylase holo-ACP synthase</fullName>
    </submittedName>
</protein>
<dbReference type="RefSeq" id="WP_245035216.1">
    <property type="nucleotide sequence ID" value="NZ_CP095075.1"/>
</dbReference>
<gene>
    <name evidence="5" type="ORF">MUO15_09035</name>
</gene>
<dbReference type="SUPFAM" id="SSF81301">
    <property type="entry name" value="Nucleotidyltransferase"/>
    <property type="match status" value="1"/>
</dbReference>
<evidence type="ECO:0000259" key="4">
    <source>
        <dbReference type="Pfam" id="PF20866"/>
    </source>
</evidence>
<sequence>MVVNPHDLVRIREGTELTMCPDIPSWVTTSLQSTPFVVVRRVPVIEGRIPIGVRGKQRNQRFGAYIRQEDVLDHISPSQIVDEGKWMENTRNSPMPAFQALRQVNDILHSYGMVWGPGGSVGFEIVSGRDTVTENSDLDIVVYAEDGLPIEKAETLVARLSDIPIVVDVQVETPNGAISLREYARNEYPVLIKTTGGPKLVDNPWEKSHHKRSLWIK</sequence>
<proteinExistence type="predicted"/>
<dbReference type="Pfam" id="PF10620">
    <property type="entry name" value="MdcG"/>
    <property type="match status" value="1"/>
</dbReference>
<accession>A0ABY4HI65</accession>
<evidence type="ECO:0000259" key="3">
    <source>
        <dbReference type="Pfam" id="PF10620"/>
    </source>
</evidence>
<organism evidence="5 6">
    <name type="scientific">Halobacillus amylolyticus</name>
    <dbReference type="NCBI Taxonomy" id="2932259"/>
    <lineage>
        <taxon>Bacteria</taxon>
        <taxon>Bacillati</taxon>
        <taxon>Bacillota</taxon>
        <taxon>Bacilli</taxon>
        <taxon>Bacillales</taxon>
        <taxon>Bacillaceae</taxon>
        <taxon>Halobacillus</taxon>
    </lineage>
</organism>
<evidence type="ECO:0000313" key="6">
    <source>
        <dbReference type="Proteomes" id="UP000830326"/>
    </source>
</evidence>
<dbReference type="InterPro" id="IPR043519">
    <property type="entry name" value="NT_sf"/>
</dbReference>